<sequence length="259" mass="26676">MSGASTEIAVAPVTPLRIIILGATSAIAEATARLWAPGGARILLAGRNEARLNEIASDLKARGAAEAIDWPLDCASANASAELGKMVDRLGGLDILLLAYGVLGEQAELERDPAAAARLITTNFSSAAAWCLAATAVLEKQGAGTLLVIGSVAGDRGRRSNFIYGATKGGLALLVEGIAHKLAPLGARAVIIKPGFVDTPMTAAIANKGPLWAKPEAIAASIVRAGEKGGPEIYAPGFWRGIMIVIRNLPVAIFNKINI</sequence>
<dbReference type="InterPro" id="IPR020904">
    <property type="entry name" value="Sc_DH/Rdtase_CS"/>
</dbReference>
<evidence type="ECO:0000256" key="1">
    <source>
        <dbReference type="ARBA" id="ARBA00006484"/>
    </source>
</evidence>
<dbReference type="RefSeq" id="WP_115836151.1">
    <property type="nucleotide sequence ID" value="NZ_CP025086.1"/>
</dbReference>
<dbReference type="PANTHER" id="PTHR44196:SF1">
    <property type="entry name" value="DEHYDROGENASE_REDUCTASE SDR FAMILY MEMBER 7B"/>
    <property type="match status" value="1"/>
</dbReference>
<comment type="similarity">
    <text evidence="1">Belongs to the short-chain dehydrogenases/reductases (SDR) family.</text>
</comment>
<keyword evidence="2" id="KW-0560">Oxidoreductase</keyword>
<accession>A0A3D9YZ32</accession>
<dbReference type="GO" id="GO:0016491">
    <property type="term" value="F:oxidoreductase activity"/>
    <property type="evidence" value="ECO:0007669"/>
    <property type="project" value="UniProtKB-KW"/>
</dbReference>
<evidence type="ECO:0000313" key="4">
    <source>
        <dbReference type="Proteomes" id="UP000256900"/>
    </source>
</evidence>
<dbReference type="Proteomes" id="UP000256900">
    <property type="component" value="Unassembled WGS sequence"/>
</dbReference>
<dbReference type="InterPro" id="IPR036291">
    <property type="entry name" value="NAD(P)-bd_dom_sf"/>
</dbReference>
<dbReference type="PROSITE" id="PS00061">
    <property type="entry name" value="ADH_SHORT"/>
    <property type="match status" value="1"/>
</dbReference>
<dbReference type="EMBL" id="QUMO01000002">
    <property type="protein sequence ID" value="REF88024.1"/>
    <property type="molecule type" value="Genomic_DNA"/>
</dbReference>
<dbReference type="Gene3D" id="3.40.50.720">
    <property type="entry name" value="NAD(P)-binding Rossmann-like Domain"/>
    <property type="match status" value="1"/>
</dbReference>
<dbReference type="GO" id="GO:0016020">
    <property type="term" value="C:membrane"/>
    <property type="evidence" value="ECO:0007669"/>
    <property type="project" value="TreeGrafter"/>
</dbReference>
<dbReference type="SUPFAM" id="SSF51735">
    <property type="entry name" value="NAD(P)-binding Rossmann-fold domains"/>
    <property type="match status" value="1"/>
</dbReference>
<organism evidence="3 4">
    <name type="scientific">Methylovirgula ligni</name>
    <dbReference type="NCBI Taxonomy" id="569860"/>
    <lineage>
        <taxon>Bacteria</taxon>
        <taxon>Pseudomonadati</taxon>
        <taxon>Pseudomonadota</taxon>
        <taxon>Alphaproteobacteria</taxon>
        <taxon>Hyphomicrobiales</taxon>
        <taxon>Beijerinckiaceae</taxon>
        <taxon>Methylovirgula</taxon>
    </lineage>
</organism>
<dbReference type="InterPro" id="IPR002347">
    <property type="entry name" value="SDR_fam"/>
</dbReference>
<dbReference type="PRINTS" id="PR00081">
    <property type="entry name" value="GDHRDH"/>
</dbReference>
<name>A0A3D9YZ32_9HYPH</name>
<evidence type="ECO:0000256" key="2">
    <source>
        <dbReference type="ARBA" id="ARBA00023002"/>
    </source>
</evidence>
<protein>
    <submittedName>
        <fullName evidence="3">Short-subunit dehydrogenase</fullName>
    </submittedName>
</protein>
<comment type="caution">
    <text evidence="3">The sequence shown here is derived from an EMBL/GenBank/DDBJ whole genome shotgun (WGS) entry which is preliminary data.</text>
</comment>
<dbReference type="PANTHER" id="PTHR44196">
    <property type="entry name" value="DEHYDROGENASE/REDUCTASE SDR FAMILY MEMBER 7B"/>
    <property type="match status" value="1"/>
</dbReference>
<dbReference type="OrthoDB" id="335726at2"/>
<evidence type="ECO:0000313" key="3">
    <source>
        <dbReference type="EMBL" id="REF88024.1"/>
    </source>
</evidence>
<dbReference type="AlphaFoldDB" id="A0A3D9YZ32"/>
<keyword evidence="4" id="KW-1185">Reference proteome</keyword>
<gene>
    <name evidence="3" type="ORF">DES32_1665</name>
</gene>
<reference evidence="3 4" key="1">
    <citation type="submission" date="2018-08" db="EMBL/GenBank/DDBJ databases">
        <title>Genomic Encyclopedia of Type Strains, Phase IV (KMG-IV): sequencing the most valuable type-strain genomes for metagenomic binning, comparative biology and taxonomic classification.</title>
        <authorList>
            <person name="Goeker M."/>
        </authorList>
    </citation>
    <scope>NUCLEOTIDE SEQUENCE [LARGE SCALE GENOMIC DNA]</scope>
    <source>
        <strain evidence="3 4">BW863</strain>
    </source>
</reference>
<dbReference type="Pfam" id="PF00106">
    <property type="entry name" value="adh_short"/>
    <property type="match status" value="1"/>
</dbReference>
<proteinExistence type="inferred from homology"/>